<evidence type="ECO:0000313" key="3">
    <source>
        <dbReference type="Proteomes" id="UP000624703"/>
    </source>
</evidence>
<dbReference type="InterPro" id="IPR002686">
    <property type="entry name" value="Transposase_17"/>
</dbReference>
<dbReference type="PANTHER" id="PTHR33360">
    <property type="entry name" value="TRANSPOSASE FOR INSERTION SEQUENCE ELEMENT IS200"/>
    <property type="match status" value="1"/>
</dbReference>
<name>A0A8J7MH97_9BACT</name>
<sequence length="148" mass="17452">MPQSLHQAYAHIIFSTKERRPWIQPELETRLYEYLGGICNHLGASPIQINGMPDHVHLLIRTSKSIADTDFMQHLKGDSSHWLHQQGQQIFAWQSGYAWFSVAAKDLAIAKEYIIKQKSHHQTITFKDELRRFLEQYNVHHDERYLWG</sequence>
<dbReference type="AlphaFoldDB" id="A0A8J7MH97"/>
<keyword evidence="3" id="KW-1185">Reference proteome</keyword>
<dbReference type="Proteomes" id="UP000624703">
    <property type="component" value="Unassembled WGS sequence"/>
</dbReference>
<dbReference type="PANTHER" id="PTHR33360:SF2">
    <property type="entry name" value="TRANSPOSASE FOR INSERTION SEQUENCE ELEMENT IS200"/>
    <property type="match status" value="1"/>
</dbReference>
<dbReference type="EMBL" id="JAENIM010000047">
    <property type="protein sequence ID" value="MBK1792803.1"/>
    <property type="molecule type" value="Genomic_DNA"/>
</dbReference>
<evidence type="ECO:0000259" key="1">
    <source>
        <dbReference type="SMART" id="SM01321"/>
    </source>
</evidence>
<dbReference type="SMART" id="SM01321">
    <property type="entry name" value="Y1_Tnp"/>
    <property type="match status" value="1"/>
</dbReference>
<dbReference type="Pfam" id="PF01797">
    <property type="entry name" value="Y1_Tnp"/>
    <property type="match status" value="1"/>
</dbReference>
<proteinExistence type="predicted"/>
<feature type="domain" description="Transposase IS200-like" evidence="1">
    <location>
        <begin position="5"/>
        <end position="117"/>
    </location>
</feature>
<reference evidence="2" key="1">
    <citation type="submission" date="2021-01" db="EMBL/GenBank/DDBJ databases">
        <title>Modified the classification status of verrucomicrobia.</title>
        <authorList>
            <person name="Feng X."/>
        </authorList>
    </citation>
    <scope>NUCLEOTIDE SEQUENCE</scope>
    <source>
        <strain evidence="2">_KCTC 22039</strain>
    </source>
</reference>
<dbReference type="GO" id="GO:0003677">
    <property type="term" value="F:DNA binding"/>
    <property type="evidence" value="ECO:0007669"/>
    <property type="project" value="InterPro"/>
</dbReference>
<comment type="caution">
    <text evidence="2">The sequence shown here is derived from an EMBL/GenBank/DDBJ whole genome shotgun (WGS) entry which is preliminary data.</text>
</comment>
<accession>A0A8J7MH97</accession>
<dbReference type="SUPFAM" id="SSF143422">
    <property type="entry name" value="Transposase IS200-like"/>
    <property type="match status" value="1"/>
</dbReference>
<dbReference type="Gene3D" id="3.30.70.1290">
    <property type="entry name" value="Transposase IS200-like"/>
    <property type="match status" value="1"/>
</dbReference>
<evidence type="ECO:0000313" key="2">
    <source>
        <dbReference type="EMBL" id="MBK1792803.1"/>
    </source>
</evidence>
<dbReference type="NCBIfam" id="NF033573">
    <property type="entry name" value="transpos_IS200"/>
    <property type="match status" value="1"/>
</dbReference>
<dbReference type="GO" id="GO:0006313">
    <property type="term" value="P:DNA transposition"/>
    <property type="evidence" value="ECO:0007669"/>
    <property type="project" value="InterPro"/>
</dbReference>
<gene>
    <name evidence="2" type="primary">tnpA</name>
    <name evidence="2" type="ORF">JIN82_16685</name>
</gene>
<protein>
    <submittedName>
        <fullName evidence="2">IS200/IS605 family transposase</fullName>
    </submittedName>
</protein>
<dbReference type="GO" id="GO:0004803">
    <property type="term" value="F:transposase activity"/>
    <property type="evidence" value="ECO:0007669"/>
    <property type="project" value="InterPro"/>
</dbReference>
<dbReference type="RefSeq" id="WP_200312810.1">
    <property type="nucleotide sequence ID" value="NZ_JAENIM010000047.1"/>
</dbReference>
<dbReference type="InterPro" id="IPR036515">
    <property type="entry name" value="Transposase_17_sf"/>
</dbReference>
<organism evidence="2 3">
    <name type="scientific">Persicirhabdus sediminis</name>
    <dbReference type="NCBI Taxonomy" id="454144"/>
    <lineage>
        <taxon>Bacteria</taxon>
        <taxon>Pseudomonadati</taxon>
        <taxon>Verrucomicrobiota</taxon>
        <taxon>Verrucomicrobiia</taxon>
        <taxon>Verrucomicrobiales</taxon>
        <taxon>Verrucomicrobiaceae</taxon>
        <taxon>Persicirhabdus</taxon>
    </lineage>
</organism>